<proteinExistence type="predicted"/>
<dbReference type="Proteomes" id="UP001291309">
    <property type="component" value="Unassembled WGS sequence"/>
</dbReference>
<gene>
    <name evidence="2" type="ORF">SYV04_04385</name>
</gene>
<feature type="domain" description="Transcription factor zinc-finger" evidence="1">
    <location>
        <begin position="66"/>
        <end position="107"/>
    </location>
</feature>
<evidence type="ECO:0000259" key="1">
    <source>
        <dbReference type="Pfam" id="PF13453"/>
    </source>
</evidence>
<name>A0ABU5GWN8_9BACT</name>
<dbReference type="RefSeq" id="WP_321544311.1">
    <property type="nucleotide sequence ID" value="NZ_JAXIVS010000001.1"/>
</dbReference>
<dbReference type="Pfam" id="PF13453">
    <property type="entry name" value="Zn_ribbon_TFIIB"/>
    <property type="match status" value="2"/>
</dbReference>
<evidence type="ECO:0000313" key="3">
    <source>
        <dbReference type="Proteomes" id="UP001291309"/>
    </source>
</evidence>
<accession>A0ABU5GWN8</accession>
<evidence type="ECO:0000313" key="2">
    <source>
        <dbReference type="EMBL" id="MDY7225604.1"/>
    </source>
</evidence>
<comment type="caution">
    <text evidence="2">The sequence shown here is derived from an EMBL/GenBank/DDBJ whole genome shotgun (WGS) entry which is preliminary data.</text>
</comment>
<feature type="domain" description="Transcription factor zinc-finger" evidence="1">
    <location>
        <begin position="2"/>
        <end position="38"/>
    </location>
</feature>
<keyword evidence="3" id="KW-1185">Reference proteome</keyword>
<dbReference type="InterPro" id="IPR027392">
    <property type="entry name" value="TF_Znf"/>
</dbReference>
<organism evidence="2 3">
    <name type="scientific">Hyalangium rubrum</name>
    <dbReference type="NCBI Taxonomy" id="3103134"/>
    <lineage>
        <taxon>Bacteria</taxon>
        <taxon>Pseudomonadati</taxon>
        <taxon>Myxococcota</taxon>
        <taxon>Myxococcia</taxon>
        <taxon>Myxococcales</taxon>
        <taxon>Cystobacterineae</taxon>
        <taxon>Archangiaceae</taxon>
        <taxon>Hyalangium</taxon>
    </lineage>
</organism>
<protein>
    <submittedName>
        <fullName evidence="2">Zf-TFIIB domain-containing protein</fullName>
    </submittedName>
</protein>
<dbReference type="EMBL" id="JAXIVS010000001">
    <property type="protein sequence ID" value="MDY7225604.1"/>
    <property type="molecule type" value="Genomic_DNA"/>
</dbReference>
<sequence length="126" mass="14636">MNCPRCDKVMAEEQLEPEVRTLRCPQCQGRWVEGQDLRVLEQTVDMRVVEWRRLPSEELQVREIACPRCQPAAMLKKVKSERDRRVLLDVCERCQGVWLDKGELEAIQQMGLVAAIVDAVRFIART</sequence>
<reference evidence="2 3" key="1">
    <citation type="submission" date="2023-12" db="EMBL/GenBank/DDBJ databases">
        <title>the genome sequence of Hyalangium sp. s54d21.</title>
        <authorList>
            <person name="Zhang X."/>
        </authorList>
    </citation>
    <scope>NUCLEOTIDE SEQUENCE [LARGE SCALE GENOMIC DNA]</scope>
    <source>
        <strain evidence="3">s54d21</strain>
    </source>
</reference>